<dbReference type="AlphaFoldDB" id="A0A1L7JMV4"/>
<gene>
    <name evidence="1" type="ORF">NPD8_3915</name>
</gene>
<reference evidence="1" key="1">
    <citation type="submission" date="2016-05" db="EMBL/GenBank/DDBJ databases">
        <authorList>
            <person name="Lavstsen T."/>
            <person name="Jespersen J.S."/>
        </authorList>
    </citation>
    <scope>NUCLEOTIDE SEQUENCE</scope>
    <source>
        <strain evidence="1">CDC69096</strain>
        <plasmid evidence="1">pNPD8_2</plasmid>
    </source>
</reference>
<dbReference type="EMBL" id="CP015706">
    <property type="protein sequence ID" value="APU87014.1"/>
    <property type="molecule type" value="Genomic_DNA"/>
</dbReference>
<organism evidence="1">
    <name type="scientific">Clostridium botulinum</name>
    <dbReference type="NCBI Taxonomy" id="1491"/>
    <lineage>
        <taxon>Bacteria</taxon>
        <taxon>Bacillati</taxon>
        <taxon>Bacillota</taxon>
        <taxon>Clostridia</taxon>
        <taxon>Eubacteriales</taxon>
        <taxon>Clostridiaceae</taxon>
        <taxon>Clostridium</taxon>
    </lineage>
</organism>
<keyword evidence="1" id="KW-0614">Plasmid</keyword>
<evidence type="ECO:0000313" key="1">
    <source>
        <dbReference type="EMBL" id="APU87014.1"/>
    </source>
</evidence>
<name>A0A1L7JMV4_CLOBO</name>
<protein>
    <submittedName>
        <fullName evidence="1">Uncharacterized protein</fullName>
    </submittedName>
</protein>
<sequence>MLGITNMSIENKTKKLMCGMRMTKSGLSIL</sequence>
<accession>A0A1L7JMV4</accession>
<geneLocation type="plasmid" evidence="1">
    <name>pNPD8_2</name>
</geneLocation>
<proteinExistence type="predicted"/>